<reference evidence="6 7" key="1">
    <citation type="submission" date="2020-09" db="EMBL/GenBank/DDBJ databases">
        <title>Diversity and distribution of actinomycetes associated with coral in the coast of Hainan.</title>
        <authorList>
            <person name="Li F."/>
        </authorList>
    </citation>
    <scope>NUCLEOTIDE SEQUENCE [LARGE SCALE GENOMIC DNA]</scope>
    <source>
        <strain evidence="6 7">HNM0947</strain>
    </source>
</reference>
<dbReference type="InterPro" id="IPR002716">
    <property type="entry name" value="PIN_dom"/>
</dbReference>
<feature type="domain" description="PIN" evidence="5">
    <location>
        <begin position="30"/>
        <end position="98"/>
    </location>
</feature>
<keyword evidence="1" id="KW-0540">Nuclease</keyword>
<keyword evidence="7" id="KW-1185">Reference proteome</keyword>
<evidence type="ECO:0000313" key="6">
    <source>
        <dbReference type="EMBL" id="MBE3000945.1"/>
    </source>
</evidence>
<dbReference type="SUPFAM" id="SSF88723">
    <property type="entry name" value="PIN domain-like"/>
    <property type="match status" value="1"/>
</dbReference>
<evidence type="ECO:0000256" key="2">
    <source>
        <dbReference type="ARBA" id="ARBA00022723"/>
    </source>
</evidence>
<keyword evidence="2" id="KW-0479">Metal-binding</keyword>
<name>A0ABR9PAS5_9ACTN</name>
<dbReference type="Proteomes" id="UP000806528">
    <property type="component" value="Unassembled WGS sequence"/>
</dbReference>
<dbReference type="Gene3D" id="3.40.50.1010">
    <property type="entry name" value="5'-nuclease"/>
    <property type="match status" value="1"/>
</dbReference>
<evidence type="ECO:0000256" key="4">
    <source>
        <dbReference type="ARBA" id="ARBA00022842"/>
    </source>
</evidence>
<comment type="caution">
    <text evidence="6">The sequence shown here is derived from an EMBL/GenBank/DDBJ whole genome shotgun (WGS) entry which is preliminary data.</text>
</comment>
<proteinExistence type="predicted"/>
<evidence type="ECO:0000313" key="7">
    <source>
        <dbReference type="Proteomes" id="UP000806528"/>
    </source>
</evidence>
<accession>A0ABR9PAS5</accession>
<protein>
    <submittedName>
        <fullName evidence="6">PIN domain-containing protein</fullName>
    </submittedName>
</protein>
<sequence>MQAEADANGTVWSLCRDENRAGRQPVVPATVLAQVWRGDPEQVLVARVIKLCQVVDLDERAARRAGRLLGESSSSDVVDATVALVAMERGAAVVTSDPGDIHKIVDSVGGRVPLVTV</sequence>
<keyword evidence="3" id="KW-0378">Hydrolase</keyword>
<keyword evidence="4" id="KW-0460">Magnesium</keyword>
<gene>
    <name evidence="6" type="ORF">IDM40_19935</name>
</gene>
<dbReference type="EMBL" id="JADBGI010000019">
    <property type="protein sequence ID" value="MBE3000945.1"/>
    <property type="molecule type" value="Genomic_DNA"/>
</dbReference>
<evidence type="ECO:0000259" key="5">
    <source>
        <dbReference type="Pfam" id="PF01850"/>
    </source>
</evidence>
<dbReference type="InterPro" id="IPR029060">
    <property type="entry name" value="PIN-like_dom_sf"/>
</dbReference>
<evidence type="ECO:0000256" key="3">
    <source>
        <dbReference type="ARBA" id="ARBA00022801"/>
    </source>
</evidence>
<evidence type="ECO:0000256" key="1">
    <source>
        <dbReference type="ARBA" id="ARBA00022722"/>
    </source>
</evidence>
<dbReference type="Pfam" id="PF01850">
    <property type="entry name" value="PIN"/>
    <property type="match status" value="1"/>
</dbReference>
<organism evidence="6 7">
    <name type="scientific">Nocardiopsis coralli</name>
    <dbReference type="NCBI Taxonomy" id="2772213"/>
    <lineage>
        <taxon>Bacteria</taxon>
        <taxon>Bacillati</taxon>
        <taxon>Actinomycetota</taxon>
        <taxon>Actinomycetes</taxon>
        <taxon>Streptosporangiales</taxon>
        <taxon>Nocardiopsidaceae</taxon>
        <taxon>Nocardiopsis</taxon>
    </lineage>
</organism>